<dbReference type="AlphaFoldDB" id="A0A0B7C6A9"/>
<dbReference type="EMBL" id="HACG01053270">
    <property type="protein sequence ID" value="CEL00141.1"/>
    <property type="molecule type" value="Transcribed_RNA"/>
</dbReference>
<evidence type="ECO:0000256" key="1">
    <source>
        <dbReference type="SAM" id="MobiDB-lite"/>
    </source>
</evidence>
<feature type="compositionally biased region" description="Polar residues" evidence="1">
    <location>
        <begin position="9"/>
        <end position="22"/>
    </location>
</feature>
<feature type="compositionally biased region" description="Polar residues" evidence="1">
    <location>
        <begin position="30"/>
        <end position="72"/>
    </location>
</feature>
<organism evidence="2">
    <name type="scientific">Arion vulgaris</name>
    <dbReference type="NCBI Taxonomy" id="1028688"/>
    <lineage>
        <taxon>Eukaryota</taxon>
        <taxon>Metazoa</taxon>
        <taxon>Spiralia</taxon>
        <taxon>Lophotrochozoa</taxon>
        <taxon>Mollusca</taxon>
        <taxon>Gastropoda</taxon>
        <taxon>Heterobranchia</taxon>
        <taxon>Euthyneura</taxon>
        <taxon>Panpulmonata</taxon>
        <taxon>Eupulmonata</taxon>
        <taxon>Stylommatophora</taxon>
        <taxon>Helicina</taxon>
        <taxon>Arionoidea</taxon>
        <taxon>Arionidae</taxon>
        <taxon>Arion</taxon>
    </lineage>
</organism>
<gene>
    <name evidence="2" type="primary">ORF222961</name>
</gene>
<proteinExistence type="predicted"/>
<sequence>NQHKALSDSDINQSGTFNSQDENFLHINHVHSQPSPSYDNSNTSFQTSAQQSYQNTVSSSFDNRNAASLGIQ</sequence>
<name>A0A0B7C6A9_9EUPU</name>
<reference evidence="2" key="1">
    <citation type="submission" date="2014-12" db="EMBL/GenBank/DDBJ databases">
        <title>Insight into the proteome of Arion vulgaris.</title>
        <authorList>
            <person name="Aradska J."/>
            <person name="Bulat T."/>
            <person name="Smidak R."/>
            <person name="Sarate P."/>
            <person name="Gangsoo J."/>
            <person name="Sialana F."/>
            <person name="Bilban M."/>
            <person name="Lubec G."/>
        </authorList>
    </citation>
    <scope>NUCLEOTIDE SEQUENCE</scope>
    <source>
        <tissue evidence="2">Skin</tissue>
    </source>
</reference>
<accession>A0A0B7C6A9</accession>
<feature type="non-terminal residue" evidence="2">
    <location>
        <position position="72"/>
    </location>
</feature>
<protein>
    <submittedName>
        <fullName evidence="2">Uncharacterized protein</fullName>
    </submittedName>
</protein>
<feature type="non-terminal residue" evidence="2">
    <location>
        <position position="1"/>
    </location>
</feature>
<evidence type="ECO:0000313" key="2">
    <source>
        <dbReference type="EMBL" id="CEL00141.1"/>
    </source>
</evidence>
<feature type="region of interest" description="Disordered" evidence="1">
    <location>
        <begin position="1"/>
        <end position="72"/>
    </location>
</feature>